<name>F2KM71_PSEBN</name>
<gene>
    <name evidence="2" type="ORF">PSEBR_m1610</name>
</gene>
<dbReference type="HOGENOM" id="CLU_200192_0_0_6"/>
<reference evidence="2 3" key="1">
    <citation type="journal article" date="2011" name="J. Bacteriol.">
        <title>Complete genome sequence of a beneficial plant root-associated bacterium, Pseudomonas brassicacearum.</title>
        <authorList>
            <person name="Ortet P."/>
            <person name="Barakat M."/>
            <person name="Lalaouna D."/>
            <person name="Fochesato S."/>
            <person name="Barbe V."/>
            <person name="Vacherie B."/>
            <person name="Santaella C."/>
            <person name="Heulin T."/>
            <person name="Achouak W."/>
        </authorList>
    </citation>
    <scope>NUCLEOTIDE SEQUENCE [LARGE SCALE GENOMIC DNA]</scope>
    <source>
        <strain evidence="2 3">NFM421</strain>
    </source>
</reference>
<dbReference type="RefSeq" id="WP_013694368.1">
    <property type="nucleotide sequence ID" value="NC_015379.1"/>
</dbReference>
<dbReference type="CDD" id="cd11586">
    <property type="entry name" value="VbhA_like"/>
    <property type="match status" value="1"/>
</dbReference>
<organism evidence="2 3">
    <name type="scientific">Pseudomonas brassicacearum (strain NFM421)</name>
    <dbReference type="NCBI Taxonomy" id="994484"/>
    <lineage>
        <taxon>Bacteria</taxon>
        <taxon>Pseudomonadati</taxon>
        <taxon>Pseudomonadota</taxon>
        <taxon>Gammaproteobacteria</taxon>
        <taxon>Pseudomonadales</taxon>
        <taxon>Pseudomonadaceae</taxon>
        <taxon>Pseudomonas</taxon>
    </lineage>
</organism>
<accession>F2KM71</accession>
<proteinExistence type="predicted"/>
<protein>
    <recommendedName>
        <fullName evidence="1">Antitoxin VbhA domain-containing protein</fullName>
    </recommendedName>
</protein>
<evidence type="ECO:0000259" key="1">
    <source>
        <dbReference type="Pfam" id="PF18495"/>
    </source>
</evidence>
<dbReference type="Proteomes" id="UP000006692">
    <property type="component" value="Chromosome"/>
</dbReference>
<dbReference type="Gene3D" id="1.10.8.1050">
    <property type="entry name" value="Antitoxin VbhA-like"/>
    <property type="match status" value="1"/>
</dbReference>
<feature type="domain" description="Antitoxin VbhA" evidence="1">
    <location>
        <begin position="17"/>
        <end position="58"/>
    </location>
</feature>
<dbReference type="InterPro" id="IPR041535">
    <property type="entry name" value="VbhA"/>
</dbReference>
<dbReference type="KEGG" id="pba:PSEBR_m1610"/>
<dbReference type="EMBL" id="CP002585">
    <property type="protein sequence ID" value="AEA71614.1"/>
    <property type="molecule type" value="Genomic_DNA"/>
</dbReference>
<dbReference type="InterPro" id="IPR043038">
    <property type="entry name" value="VbhA_sf"/>
</dbReference>
<reference key="2">
    <citation type="submission" date="2011-03" db="EMBL/GenBank/DDBJ databases">
        <title>Complete Genome Sequence of a beneficial plant roots-associated bacterium Pseudomonas brassicacearum.</title>
        <authorList>
            <person name="Ortet P."/>
            <person name="Barakat M."/>
            <person name="Lalaouna D."/>
            <person name="Fochesato S."/>
            <person name="Barbe V."/>
            <person name="Santaella C."/>
            <person name="Heulin T."/>
            <person name="Achouak W."/>
        </authorList>
    </citation>
    <scope>NUCLEOTIDE SEQUENCE</scope>
    <source>
        <strain>NFM421</strain>
    </source>
</reference>
<dbReference type="Pfam" id="PF18495">
    <property type="entry name" value="VbhA"/>
    <property type="match status" value="1"/>
</dbReference>
<evidence type="ECO:0000313" key="2">
    <source>
        <dbReference type="EMBL" id="AEA71614.1"/>
    </source>
</evidence>
<dbReference type="InterPro" id="IPR033788">
    <property type="entry name" value="VbhA-like"/>
</dbReference>
<sequence length="64" mass="7342">MDKSHHLQISYAERRRREEAVNYARSSVGLEGFQLSKADEKRARRFINGEIDLTEFVECRGGAG</sequence>
<evidence type="ECO:0000313" key="3">
    <source>
        <dbReference type="Proteomes" id="UP000006692"/>
    </source>
</evidence>
<dbReference type="AlphaFoldDB" id="F2KM71"/>